<dbReference type="AlphaFoldDB" id="A0A3A4R1S7"/>
<feature type="chain" id="PRO_5017331062" description="Tetratricopeptide repeat protein" evidence="1">
    <location>
        <begin position="21"/>
        <end position="309"/>
    </location>
</feature>
<feature type="signal peptide" evidence="1">
    <location>
        <begin position="1"/>
        <end position="20"/>
    </location>
</feature>
<name>A0A3A4R1S7_9BACT</name>
<organism evidence="2 3">
    <name type="scientific">Candidatus Auribacter fodinae</name>
    <dbReference type="NCBI Taxonomy" id="2093366"/>
    <lineage>
        <taxon>Bacteria</taxon>
        <taxon>Pseudomonadati</taxon>
        <taxon>Candidatus Auribacterota</taxon>
        <taxon>Candidatus Auribacteria</taxon>
        <taxon>Candidatus Auribacterales</taxon>
        <taxon>Candidatus Auribacteraceae</taxon>
        <taxon>Candidatus Auribacter</taxon>
    </lineage>
</organism>
<dbReference type="EMBL" id="QZJZ01000064">
    <property type="protein sequence ID" value="RJP58593.1"/>
    <property type="molecule type" value="Genomic_DNA"/>
</dbReference>
<protein>
    <recommendedName>
        <fullName evidence="4">Tetratricopeptide repeat protein</fullName>
    </recommendedName>
</protein>
<comment type="caution">
    <text evidence="2">The sequence shown here is derived from an EMBL/GenBank/DDBJ whole genome shotgun (WGS) entry which is preliminary data.</text>
</comment>
<gene>
    <name evidence="2" type="ORF">C4541_07720</name>
</gene>
<proteinExistence type="predicted"/>
<reference evidence="2 3" key="1">
    <citation type="journal article" date="2017" name="ISME J.">
        <title>Energy and carbon metabolisms in a deep terrestrial subsurface fluid microbial community.</title>
        <authorList>
            <person name="Momper L."/>
            <person name="Jungbluth S.P."/>
            <person name="Lee M.D."/>
            <person name="Amend J.P."/>
        </authorList>
    </citation>
    <scope>NUCLEOTIDE SEQUENCE [LARGE SCALE GENOMIC DNA]</scope>
    <source>
        <strain evidence="2">SURF_26</strain>
    </source>
</reference>
<accession>A0A3A4R1S7</accession>
<evidence type="ECO:0000313" key="3">
    <source>
        <dbReference type="Proteomes" id="UP000266426"/>
    </source>
</evidence>
<sequence>MRIFVITAALTFLLSVAAYSQQGDTEHLIGQGYFHLSKNEVNEARNCFMSAANQAQSEDSWQNSLDAALGLIAVRSFSDAAALVSATEAHITTINDMRADVALAYTIASLPPDYREDLDPAPYLSRAYAAAVDADNWRAIYEIAGVYGALGIRDEAIKALDTAMPIVIRNESEAGARDLAQSYKALGEAGKEKECLRLKEQFAVSAQPAASTPPPGWSPYGESIAGPAPLPEKAAVVYADHQQTAPREYARPEDNQDMWDYYNPFYYGYANNDLCWSPFWDYADSHLSIWGSTRLGGFVYTNGHYRRRW</sequence>
<evidence type="ECO:0000313" key="2">
    <source>
        <dbReference type="EMBL" id="RJP58593.1"/>
    </source>
</evidence>
<evidence type="ECO:0000256" key="1">
    <source>
        <dbReference type="SAM" id="SignalP"/>
    </source>
</evidence>
<evidence type="ECO:0008006" key="4">
    <source>
        <dbReference type="Google" id="ProtNLM"/>
    </source>
</evidence>
<keyword evidence="1" id="KW-0732">Signal</keyword>
<dbReference type="Proteomes" id="UP000266426">
    <property type="component" value="Unassembled WGS sequence"/>
</dbReference>